<dbReference type="InterPro" id="IPR050807">
    <property type="entry name" value="TransReg_Diox_bact_type"/>
</dbReference>
<dbReference type="SMART" id="SM00530">
    <property type="entry name" value="HTH_XRE"/>
    <property type="match status" value="1"/>
</dbReference>
<proteinExistence type="predicted"/>
<dbReference type="Gene3D" id="1.10.260.40">
    <property type="entry name" value="lambda repressor-like DNA-binding domains"/>
    <property type="match status" value="1"/>
</dbReference>
<evidence type="ECO:0000256" key="1">
    <source>
        <dbReference type="ARBA" id="ARBA00023125"/>
    </source>
</evidence>
<evidence type="ECO:0000313" key="3">
    <source>
        <dbReference type="EMBL" id="MFD1392702.1"/>
    </source>
</evidence>
<evidence type="ECO:0000259" key="2">
    <source>
        <dbReference type="PROSITE" id="PS50943"/>
    </source>
</evidence>
<feature type="domain" description="HTH cro/C1-type" evidence="2">
    <location>
        <begin position="6"/>
        <end position="60"/>
    </location>
</feature>
<dbReference type="RefSeq" id="WP_125584420.1">
    <property type="nucleotide sequence ID" value="NZ_JBHTMO010000006.1"/>
</dbReference>
<dbReference type="InterPro" id="IPR001387">
    <property type="entry name" value="Cro/C1-type_HTH"/>
</dbReference>
<gene>
    <name evidence="3" type="ORF">ACFQ3L_03740</name>
</gene>
<dbReference type="PANTHER" id="PTHR46797:SF1">
    <property type="entry name" value="METHYLPHOSPHONATE SYNTHASE"/>
    <property type="match status" value="1"/>
</dbReference>
<dbReference type="EMBL" id="JBHTMO010000006">
    <property type="protein sequence ID" value="MFD1392702.1"/>
    <property type="molecule type" value="Genomic_DNA"/>
</dbReference>
<dbReference type="CDD" id="cd00093">
    <property type="entry name" value="HTH_XRE"/>
    <property type="match status" value="1"/>
</dbReference>
<sequence>MYGQTLKQLRTVFGYSAKDMSKELDLSASYLSEIENGKKTPSLQILESYARVFNMKLSTIVLLTEEQDKLSEEGKGKIFVRQMMLKTLAKYGEV</sequence>
<accession>A0ABW4B6P4</accession>
<comment type="caution">
    <text evidence="3">The sequence shown here is derived from an EMBL/GenBank/DDBJ whole genome shotgun (WGS) entry which is preliminary data.</text>
</comment>
<protein>
    <submittedName>
        <fullName evidence="3">Helix-turn-helix domain-containing protein</fullName>
    </submittedName>
</protein>
<dbReference type="PROSITE" id="PS50943">
    <property type="entry name" value="HTH_CROC1"/>
    <property type="match status" value="1"/>
</dbReference>
<dbReference type="Proteomes" id="UP001597249">
    <property type="component" value="Unassembled WGS sequence"/>
</dbReference>
<name>A0ABW4B6P4_9LACO</name>
<dbReference type="InterPro" id="IPR010982">
    <property type="entry name" value="Lambda_DNA-bd_dom_sf"/>
</dbReference>
<reference evidence="4" key="1">
    <citation type="journal article" date="2019" name="Int. J. Syst. Evol. Microbiol.">
        <title>The Global Catalogue of Microorganisms (GCM) 10K type strain sequencing project: providing services to taxonomists for standard genome sequencing and annotation.</title>
        <authorList>
            <consortium name="The Broad Institute Genomics Platform"/>
            <consortium name="The Broad Institute Genome Sequencing Center for Infectious Disease"/>
            <person name="Wu L."/>
            <person name="Ma J."/>
        </authorList>
    </citation>
    <scope>NUCLEOTIDE SEQUENCE [LARGE SCALE GENOMIC DNA]</scope>
    <source>
        <strain evidence="4">CCM 8911</strain>
    </source>
</reference>
<dbReference type="PANTHER" id="PTHR46797">
    <property type="entry name" value="HTH-TYPE TRANSCRIPTIONAL REGULATOR"/>
    <property type="match status" value="1"/>
</dbReference>
<dbReference type="Pfam" id="PF01381">
    <property type="entry name" value="HTH_3"/>
    <property type="match status" value="1"/>
</dbReference>
<keyword evidence="1" id="KW-0238">DNA-binding</keyword>
<evidence type="ECO:0000313" key="4">
    <source>
        <dbReference type="Proteomes" id="UP001597249"/>
    </source>
</evidence>
<keyword evidence="4" id="KW-1185">Reference proteome</keyword>
<organism evidence="3 4">
    <name type="scientific">Lacticaseibacillus jixianensis</name>
    <dbReference type="NCBI Taxonomy" id="2486012"/>
    <lineage>
        <taxon>Bacteria</taxon>
        <taxon>Bacillati</taxon>
        <taxon>Bacillota</taxon>
        <taxon>Bacilli</taxon>
        <taxon>Lactobacillales</taxon>
        <taxon>Lactobacillaceae</taxon>
        <taxon>Lacticaseibacillus</taxon>
    </lineage>
</organism>
<dbReference type="SUPFAM" id="SSF47413">
    <property type="entry name" value="lambda repressor-like DNA-binding domains"/>
    <property type="match status" value="1"/>
</dbReference>